<dbReference type="EMBL" id="JBEXZR010000009">
    <property type="protein sequence ID" value="MEU0708213.1"/>
    <property type="molecule type" value="Genomic_DNA"/>
</dbReference>
<sequence length="54" mass="5562">MTGIRFHGHDALLTVTVDALAAPLLVRAQGPVPARPGERVGLSVTGRATLHPAP</sequence>
<gene>
    <name evidence="1" type="ORF">ABZ508_12725</name>
</gene>
<keyword evidence="2" id="KW-1185">Reference proteome</keyword>
<dbReference type="RefSeq" id="WP_359653941.1">
    <property type="nucleotide sequence ID" value="NZ_JBEXZP010000031.1"/>
</dbReference>
<evidence type="ECO:0000313" key="1">
    <source>
        <dbReference type="EMBL" id="MEU0708213.1"/>
    </source>
</evidence>
<name>A0ABV2W4W5_9ACTN</name>
<comment type="caution">
    <text evidence="1">The sequence shown here is derived from an EMBL/GenBank/DDBJ whole genome shotgun (WGS) entry which is preliminary data.</text>
</comment>
<evidence type="ECO:0000313" key="2">
    <source>
        <dbReference type="Proteomes" id="UP001550378"/>
    </source>
</evidence>
<reference evidence="1 2" key="1">
    <citation type="submission" date="2024-06" db="EMBL/GenBank/DDBJ databases">
        <title>The Natural Products Discovery Center: Release of the First 8490 Sequenced Strains for Exploring Actinobacteria Biosynthetic Diversity.</title>
        <authorList>
            <person name="Kalkreuter E."/>
            <person name="Kautsar S.A."/>
            <person name="Yang D."/>
            <person name="Bader C.D."/>
            <person name="Teijaro C.N."/>
            <person name="Fluegel L."/>
            <person name="Davis C.M."/>
            <person name="Simpson J.R."/>
            <person name="Lauterbach L."/>
            <person name="Steele A.D."/>
            <person name="Gui C."/>
            <person name="Meng S."/>
            <person name="Li G."/>
            <person name="Viehrig K."/>
            <person name="Ye F."/>
            <person name="Su P."/>
            <person name="Kiefer A.F."/>
            <person name="Nichols A."/>
            <person name="Cepeda A.J."/>
            <person name="Yan W."/>
            <person name="Fan B."/>
            <person name="Jiang Y."/>
            <person name="Adhikari A."/>
            <person name="Zheng C.-J."/>
            <person name="Schuster L."/>
            <person name="Cowan T.M."/>
            <person name="Smanski M.J."/>
            <person name="Chevrette M.G."/>
            <person name="De Carvalho L.P.S."/>
            <person name="Shen B."/>
        </authorList>
    </citation>
    <scope>NUCLEOTIDE SEQUENCE [LARGE SCALE GENOMIC DNA]</scope>
    <source>
        <strain evidence="1 2">NPDC006337</strain>
    </source>
</reference>
<accession>A0ABV2W4W5</accession>
<protein>
    <recommendedName>
        <fullName evidence="3">Transport-associated OB type 2 domain-containing protein</fullName>
    </recommendedName>
</protein>
<evidence type="ECO:0008006" key="3">
    <source>
        <dbReference type="Google" id="ProtNLM"/>
    </source>
</evidence>
<proteinExistence type="predicted"/>
<organism evidence="1 2">
    <name type="scientific">Streptomyces lavendulocolor</name>
    <dbReference type="NCBI Taxonomy" id="67316"/>
    <lineage>
        <taxon>Bacteria</taxon>
        <taxon>Bacillati</taxon>
        <taxon>Actinomycetota</taxon>
        <taxon>Actinomycetes</taxon>
        <taxon>Kitasatosporales</taxon>
        <taxon>Streptomycetaceae</taxon>
        <taxon>Streptomyces</taxon>
    </lineage>
</organism>
<dbReference type="Proteomes" id="UP001550378">
    <property type="component" value="Unassembled WGS sequence"/>
</dbReference>